<dbReference type="SUPFAM" id="SSF88713">
    <property type="entry name" value="Glycoside hydrolase/deacetylase"/>
    <property type="match status" value="1"/>
</dbReference>
<evidence type="ECO:0000259" key="5">
    <source>
        <dbReference type="PROSITE" id="PS51677"/>
    </source>
</evidence>
<feature type="chain" id="PRO_5014909949" evidence="4">
    <location>
        <begin position="22"/>
        <end position="273"/>
    </location>
</feature>
<dbReference type="InterPro" id="IPR002509">
    <property type="entry name" value="NODB_dom"/>
</dbReference>
<dbReference type="GO" id="GO:0046872">
    <property type="term" value="F:metal ion binding"/>
    <property type="evidence" value="ECO:0007669"/>
    <property type="project" value="UniProtKB-KW"/>
</dbReference>
<dbReference type="InterPro" id="IPR050248">
    <property type="entry name" value="Polysacc_deacetylase_ArnD"/>
</dbReference>
<dbReference type="GO" id="GO:0016020">
    <property type="term" value="C:membrane"/>
    <property type="evidence" value="ECO:0007669"/>
    <property type="project" value="TreeGrafter"/>
</dbReference>
<evidence type="ECO:0000256" key="4">
    <source>
        <dbReference type="SAM" id="SignalP"/>
    </source>
</evidence>
<feature type="region of interest" description="Disordered" evidence="3">
    <location>
        <begin position="18"/>
        <end position="66"/>
    </location>
</feature>
<evidence type="ECO:0000313" key="7">
    <source>
        <dbReference type="Proteomes" id="UP000233343"/>
    </source>
</evidence>
<accession>A0A2N0ZKH3</accession>
<proteinExistence type="predicted"/>
<dbReference type="AlphaFoldDB" id="A0A2N0ZKH3"/>
<keyword evidence="7" id="KW-1185">Reference proteome</keyword>
<reference evidence="6 7" key="1">
    <citation type="journal article" date="2010" name="Int. J. Syst. Evol. Microbiol.">
        <title>Bacillus horneckiae sp. nov., isolated from a spacecraft-assembly clean room.</title>
        <authorList>
            <person name="Vaishampayan P."/>
            <person name="Probst A."/>
            <person name="Krishnamurthi S."/>
            <person name="Ghosh S."/>
            <person name="Osman S."/>
            <person name="McDowall A."/>
            <person name="Ruckmani A."/>
            <person name="Mayilraj S."/>
            <person name="Venkateswaran K."/>
        </authorList>
    </citation>
    <scope>NUCLEOTIDE SEQUENCE [LARGE SCALE GENOMIC DNA]</scope>
    <source>
        <strain evidence="7">1PO1SC</strain>
    </source>
</reference>
<keyword evidence="4" id="KW-0732">Signal</keyword>
<evidence type="ECO:0000256" key="3">
    <source>
        <dbReference type="SAM" id="MobiDB-lite"/>
    </source>
</evidence>
<dbReference type="PANTHER" id="PTHR10587">
    <property type="entry name" value="GLYCOSYL TRANSFERASE-RELATED"/>
    <property type="match status" value="1"/>
</dbReference>
<name>A0A2N0ZKH3_9BACI</name>
<organism evidence="6 7">
    <name type="scientific">Cytobacillus horneckiae</name>
    <dbReference type="NCBI Taxonomy" id="549687"/>
    <lineage>
        <taxon>Bacteria</taxon>
        <taxon>Bacillati</taxon>
        <taxon>Bacillota</taxon>
        <taxon>Bacilli</taxon>
        <taxon>Bacillales</taxon>
        <taxon>Bacillaceae</taxon>
        <taxon>Cytobacillus</taxon>
    </lineage>
</organism>
<evidence type="ECO:0000313" key="6">
    <source>
        <dbReference type="EMBL" id="PKG30019.1"/>
    </source>
</evidence>
<dbReference type="GO" id="GO:0016810">
    <property type="term" value="F:hydrolase activity, acting on carbon-nitrogen (but not peptide) bonds"/>
    <property type="evidence" value="ECO:0007669"/>
    <property type="project" value="InterPro"/>
</dbReference>
<dbReference type="PANTHER" id="PTHR10587:SF133">
    <property type="entry name" value="CHITIN DEACETYLASE 1-RELATED"/>
    <property type="match status" value="1"/>
</dbReference>
<dbReference type="InterPro" id="IPR011330">
    <property type="entry name" value="Glyco_hydro/deAcase_b/a-brl"/>
</dbReference>
<keyword evidence="1" id="KW-0479">Metal-binding</keyword>
<sequence length="273" mass="31354">MKWVLLLIVFMVAGCSSGVNESPEKHSDKPLVNEENRNEEKPKESERNEAEKEEEKETMSPITEPKYEVNEASWKLDPIGNANEKVVLLTIDDAPDQYAVQMAETLRELGANAIFFVNGHFLDTNEGEQALKKIHELGFLIGNHTYNHKNLTEISAEEQREEIVHLNNRIEKIIGERPKFFRAPFGANTDESLEIAKDEEMIAMNWTYGYDWEKEYQSKAELTKIMVDTPYLSEGAILLMHDRQWTNDALVDIVKGLKDKGYEMADPNTIKTY</sequence>
<dbReference type="Proteomes" id="UP000233343">
    <property type="component" value="Unassembled WGS sequence"/>
</dbReference>
<dbReference type="Pfam" id="PF01522">
    <property type="entry name" value="Polysacc_deac_1"/>
    <property type="match status" value="1"/>
</dbReference>
<gene>
    <name evidence="6" type="ORF">CWS20_05485</name>
</gene>
<evidence type="ECO:0000256" key="2">
    <source>
        <dbReference type="ARBA" id="ARBA00022801"/>
    </source>
</evidence>
<evidence type="ECO:0000256" key="1">
    <source>
        <dbReference type="ARBA" id="ARBA00022723"/>
    </source>
</evidence>
<comment type="caution">
    <text evidence="6">The sequence shown here is derived from an EMBL/GenBank/DDBJ whole genome shotgun (WGS) entry which is preliminary data.</text>
</comment>
<dbReference type="CDD" id="cd10917">
    <property type="entry name" value="CE4_NodB_like_6s_7s"/>
    <property type="match status" value="1"/>
</dbReference>
<feature type="domain" description="NodB homology" evidence="5">
    <location>
        <begin position="85"/>
        <end position="265"/>
    </location>
</feature>
<feature type="signal peptide" evidence="4">
    <location>
        <begin position="1"/>
        <end position="21"/>
    </location>
</feature>
<keyword evidence="2" id="KW-0378">Hydrolase</keyword>
<dbReference type="PROSITE" id="PS51677">
    <property type="entry name" value="NODB"/>
    <property type="match status" value="1"/>
</dbReference>
<dbReference type="GO" id="GO:0005975">
    <property type="term" value="P:carbohydrate metabolic process"/>
    <property type="evidence" value="ECO:0007669"/>
    <property type="project" value="InterPro"/>
</dbReference>
<dbReference type="Gene3D" id="3.20.20.370">
    <property type="entry name" value="Glycoside hydrolase/deacetylase"/>
    <property type="match status" value="1"/>
</dbReference>
<dbReference type="PROSITE" id="PS51257">
    <property type="entry name" value="PROKAR_LIPOPROTEIN"/>
    <property type="match status" value="1"/>
</dbReference>
<feature type="compositionally biased region" description="Basic and acidic residues" evidence="3">
    <location>
        <begin position="22"/>
        <end position="58"/>
    </location>
</feature>
<protein>
    <submittedName>
        <fullName evidence="6">Polysaccharide deacetylase family protein</fullName>
    </submittedName>
</protein>
<dbReference type="EMBL" id="PISD01000009">
    <property type="protein sequence ID" value="PKG30019.1"/>
    <property type="molecule type" value="Genomic_DNA"/>
</dbReference>